<evidence type="ECO:0000313" key="3">
    <source>
        <dbReference type="Proteomes" id="UP000318681"/>
    </source>
</evidence>
<dbReference type="Pfam" id="PF10502">
    <property type="entry name" value="Peptidase_S26"/>
    <property type="match status" value="1"/>
</dbReference>
<dbReference type="Proteomes" id="UP000318681">
    <property type="component" value="Unassembled WGS sequence"/>
</dbReference>
<gene>
    <name evidence="2" type="ORF">FOY91_09220</name>
</gene>
<name>A0A558R5H0_9SPHN</name>
<dbReference type="OrthoDB" id="7475540at2"/>
<dbReference type="GO" id="GO:0004252">
    <property type="term" value="F:serine-type endopeptidase activity"/>
    <property type="evidence" value="ECO:0007669"/>
    <property type="project" value="InterPro"/>
</dbReference>
<evidence type="ECO:0000313" key="2">
    <source>
        <dbReference type="EMBL" id="TVV74626.1"/>
    </source>
</evidence>
<dbReference type="EMBL" id="VNIM01000030">
    <property type="protein sequence ID" value="TVV74626.1"/>
    <property type="molecule type" value="Genomic_DNA"/>
</dbReference>
<sequence length="179" mass="19962">MTRADNLPAARFWSTARRRRWSLLACLAVGVPAYASVASWSESHVFLINQSSSLPNWAFLVDRHSVPKRGDHVFFDPPPSMLLKRHFGRDPQPFGKIVYGVAGDRVERRGRLFLINGNPVALAKTKTMRGEKLQAGPTGTIPRGCYFVATPNKDSFDSRYAVIGWICRPRVIGVGEPIL</sequence>
<feature type="domain" description="Peptidase S26" evidence="1">
    <location>
        <begin position="19"/>
        <end position="174"/>
    </location>
</feature>
<protein>
    <submittedName>
        <fullName evidence="2">Type VI secretion protein</fullName>
    </submittedName>
</protein>
<accession>A0A558R5H0</accession>
<dbReference type="Gene3D" id="2.10.109.10">
    <property type="entry name" value="Umud Fragment, subunit A"/>
    <property type="match status" value="1"/>
</dbReference>
<evidence type="ECO:0000259" key="1">
    <source>
        <dbReference type="Pfam" id="PF10502"/>
    </source>
</evidence>
<dbReference type="RefSeq" id="WP_145150401.1">
    <property type="nucleotide sequence ID" value="NZ_VNIM01000030.1"/>
</dbReference>
<proteinExistence type="predicted"/>
<dbReference type="InterPro" id="IPR019533">
    <property type="entry name" value="Peptidase_S26"/>
</dbReference>
<dbReference type="AlphaFoldDB" id="A0A558R5H0"/>
<comment type="caution">
    <text evidence="2">The sequence shown here is derived from an EMBL/GenBank/DDBJ whole genome shotgun (WGS) entry which is preliminary data.</text>
</comment>
<dbReference type="GO" id="GO:0006465">
    <property type="term" value="P:signal peptide processing"/>
    <property type="evidence" value="ECO:0007669"/>
    <property type="project" value="InterPro"/>
</dbReference>
<dbReference type="SUPFAM" id="SSF51306">
    <property type="entry name" value="LexA/Signal peptidase"/>
    <property type="match status" value="1"/>
</dbReference>
<organism evidence="2 3">
    <name type="scientific">Alterirhizorhabdus solaris</name>
    <dbReference type="NCBI Taxonomy" id="2529389"/>
    <lineage>
        <taxon>Bacteria</taxon>
        <taxon>Pseudomonadati</taxon>
        <taxon>Pseudomonadota</taxon>
        <taxon>Alphaproteobacteria</taxon>
        <taxon>Sphingomonadales</taxon>
        <taxon>Rhizorhabdaceae</taxon>
        <taxon>Alterirhizorhabdus</taxon>
    </lineage>
</organism>
<dbReference type="InterPro" id="IPR036286">
    <property type="entry name" value="LexA/Signal_pep-like_sf"/>
</dbReference>
<keyword evidence="3" id="KW-1185">Reference proteome</keyword>
<reference evidence="2 3" key="1">
    <citation type="submission" date="2019-07" db="EMBL/GenBank/DDBJ databases">
        <title>Sphingomonas solaris sp. nov., isolated from a solar panel from Boston, Massachusetts.</title>
        <authorList>
            <person name="Tanner K."/>
            <person name="Pascual J."/>
            <person name="Mancuso C."/>
            <person name="Pereto J."/>
            <person name="Khalil A."/>
            <person name="Vilanova C."/>
        </authorList>
    </citation>
    <scope>NUCLEOTIDE SEQUENCE [LARGE SCALE GENOMIC DNA]</scope>
    <source>
        <strain evidence="2 3">R4DWN</strain>
    </source>
</reference>